<feature type="transmembrane region" description="Helical" evidence="1">
    <location>
        <begin position="182"/>
        <end position="203"/>
    </location>
</feature>
<reference evidence="3" key="1">
    <citation type="journal article" date="2021" name="Genome Biol. Evol.">
        <title>The assembled and annotated genome of the fairy-ring fungus Marasmius oreades.</title>
        <authorList>
            <person name="Hiltunen M."/>
            <person name="Ament-Velasquez S.L."/>
            <person name="Johannesson H."/>
        </authorList>
    </citation>
    <scope>NUCLEOTIDE SEQUENCE</scope>
    <source>
        <strain evidence="3">03SP1</strain>
    </source>
</reference>
<feature type="chain" id="PRO_5040406250" evidence="2">
    <location>
        <begin position="21"/>
        <end position="235"/>
    </location>
</feature>
<dbReference type="Gene3D" id="2.60.120.260">
    <property type="entry name" value="Galactose-binding domain-like"/>
    <property type="match status" value="1"/>
</dbReference>
<dbReference type="AlphaFoldDB" id="A0A9P7RMJ3"/>
<evidence type="ECO:0000256" key="2">
    <source>
        <dbReference type="SAM" id="SignalP"/>
    </source>
</evidence>
<keyword evidence="2" id="KW-0732">Signal</keyword>
<keyword evidence="1" id="KW-0812">Transmembrane</keyword>
<dbReference type="RefSeq" id="XP_043002104.1">
    <property type="nucleotide sequence ID" value="XM_043160148.1"/>
</dbReference>
<dbReference type="EMBL" id="CM032191">
    <property type="protein sequence ID" value="KAG7085633.1"/>
    <property type="molecule type" value="Genomic_DNA"/>
</dbReference>
<dbReference type="OrthoDB" id="2758521at2759"/>
<evidence type="ECO:0000313" key="3">
    <source>
        <dbReference type="EMBL" id="KAG7085633.1"/>
    </source>
</evidence>
<organism evidence="3 4">
    <name type="scientific">Marasmius oreades</name>
    <name type="common">fairy-ring Marasmius</name>
    <dbReference type="NCBI Taxonomy" id="181124"/>
    <lineage>
        <taxon>Eukaryota</taxon>
        <taxon>Fungi</taxon>
        <taxon>Dikarya</taxon>
        <taxon>Basidiomycota</taxon>
        <taxon>Agaricomycotina</taxon>
        <taxon>Agaricomycetes</taxon>
        <taxon>Agaricomycetidae</taxon>
        <taxon>Agaricales</taxon>
        <taxon>Marasmiineae</taxon>
        <taxon>Marasmiaceae</taxon>
        <taxon>Marasmius</taxon>
    </lineage>
</organism>
<feature type="signal peptide" evidence="2">
    <location>
        <begin position="1"/>
        <end position="20"/>
    </location>
</feature>
<dbReference type="Proteomes" id="UP001049176">
    <property type="component" value="Chromosome 11"/>
</dbReference>
<evidence type="ECO:0000313" key="4">
    <source>
        <dbReference type="Proteomes" id="UP001049176"/>
    </source>
</evidence>
<comment type="caution">
    <text evidence="3">The sequence shown here is derived from an EMBL/GenBank/DDBJ whole genome shotgun (WGS) entry which is preliminary data.</text>
</comment>
<dbReference type="GeneID" id="66072256"/>
<evidence type="ECO:0000256" key="1">
    <source>
        <dbReference type="SAM" id="Phobius"/>
    </source>
</evidence>
<dbReference type="KEGG" id="more:E1B28_003180"/>
<protein>
    <submittedName>
        <fullName evidence="3">Uncharacterized protein</fullName>
    </submittedName>
</protein>
<proteinExistence type="predicted"/>
<gene>
    <name evidence="3" type="ORF">E1B28_003180</name>
</gene>
<keyword evidence="1" id="KW-0472">Membrane</keyword>
<accession>A0A9P7RMJ3</accession>
<sequence length="235" mass="24958">MIPNPFFLLVALNVLRLVLGQVVAAGNRTIDDSSTEFTFTGHWLVNSCSKCNPQPNLSQALNGTWHTNNDDVAAMELQFTGSAIWLFGIRAPAATQGSLTITLDAYSPVVYNGTGTPDGSYNYNELLFSASSLSTLSHSLTLKTGEGSASGHSTLIDYAVVNSDFPSEPTAGSSTSSSNSNLGTIIGPIIGGVILLSIIGGILRRYNRPQEAVTYYEEASKSSGGHFYFWFTLGG</sequence>
<keyword evidence="1" id="KW-1133">Transmembrane helix</keyword>
<keyword evidence="4" id="KW-1185">Reference proteome</keyword>
<name>A0A9P7RMJ3_9AGAR</name>